<dbReference type="PANTHER" id="PTHR30146">
    <property type="entry name" value="LACI-RELATED TRANSCRIPTIONAL REPRESSOR"/>
    <property type="match status" value="1"/>
</dbReference>
<organism evidence="5 6">
    <name type="scientific">Agromyces larvae</name>
    <dbReference type="NCBI Taxonomy" id="2929802"/>
    <lineage>
        <taxon>Bacteria</taxon>
        <taxon>Bacillati</taxon>
        <taxon>Actinomycetota</taxon>
        <taxon>Actinomycetes</taxon>
        <taxon>Micrococcales</taxon>
        <taxon>Microbacteriaceae</taxon>
        <taxon>Agromyces</taxon>
    </lineage>
</organism>
<evidence type="ECO:0000313" key="6">
    <source>
        <dbReference type="Proteomes" id="UP000832097"/>
    </source>
</evidence>
<dbReference type="InterPro" id="IPR010982">
    <property type="entry name" value="Lambda_DNA-bd_dom_sf"/>
</dbReference>
<protein>
    <submittedName>
        <fullName evidence="5">LacI family transcriptional regulator</fullName>
    </submittedName>
</protein>
<sequence length="325" mass="34621">MNGRRYPDTGARTRKPTIRDVARVAGVSTATVSYVLNDTPGQTITEATKQRVTAAAESLGYVPHAVARTLRAGASRIVLLNVGGMLGGHSLDSFINGMSDELRRHEHALLVVTAGATGGPLPPEVVTSIAPRATLDLASILSEQAGDSEVLGIADGYRAGLAFHTRTQLRHLVEHGHREIAVALPLDPTALFAEARLQHLARFAGEFGIPPVRILRLDPSGDRAQRLEAVRHLAERTPVTAVVAYDDDVAFGVLSTMSQLGLRAPSDLAVIGFDASERARFWEPALTTVRIDAESFGRRAARVVLGVDPGEWTEAPSSVIAGETV</sequence>
<proteinExistence type="predicted"/>
<dbReference type="Gene3D" id="3.40.50.2300">
    <property type="match status" value="2"/>
</dbReference>
<dbReference type="CDD" id="cd01392">
    <property type="entry name" value="HTH_LacI"/>
    <property type="match status" value="1"/>
</dbReference>
<dbReference type="Pfam" id="PF00356">
    <property type="entry name" value="LacI"/>
    <property type="match status" value="1"/>
</dbReference>
<dbReference type="Pfam" id="PF13377">
    <property type="entry name" value="Peripla_BP_3"/>
    <property type="match status" value="1"/>
</dbReference>
<dbReference type="InterPro" id="IPR028082">
    <property type="entry name" value="Peripla_BP_I"/>
</dbReference>
<dbReference type="PRINTS" id="PR00036">
    <property type="entry name" value="HTHLACI"/>
</dbReference>
<dbReference type="SUPFAM" id="SSF53822">
    <property type="entry name" value="Periplasmic binding protein-like I"/>
    <property type="match status" value="1"/>
</dbReference>
<keyword evidence="1" id="KW-0805">Transcription regulation</keyword>
<evidence type="ECO:0000256" key="2">
    <source>
        <dbReference type="ARBA" id="ARBA00023125"/>
    </source>
</evidence>
<keyword evidence="6" id="KW-1185">Reference proteome</keyword>
<dbReference type="Proteomes" id="UP000832097">
    <property type="component" value="Chromosome"/>
</dbReference>
<reference evidence="5 6" key="1">
    <citation type="submission" date="2022-03" db="EMBL/GenBank/DDBJ databases">
        <title>Mucilaginibacter sp. isolated from the gut of Protaetia brevitarsis seulensis larvae.</title>
        <authorList>
            <person name="Won M."/>
            <person name="Kim S.-J."/>
            <person name="Kwon S.-W."/>
        </authorList>
    </citation>
    <scope>NUCLEOTIDE SEQUENCE [LARGE SCALE GENOMIC DNA]</scope>
    <source>
        <strain evidence="5 6">CFWR-12</strain>
    </source>
</reference>
<evidence type="ECO:0000256" key="1">
    <source>
        <dbReference type="ARBA" id="ARBA00023015"/>
    </source>
</evidence>
<dbReference type="PROSITE" id="PS50932">
    <property type="entry name" value="HTH_LACI_2"/>
    <property type="match status" value="1"/>
</dbReference>
<accession>A0ABY4C1N6</accession>
<dbReference type="SMART" id="SM00354">
    <property type="entry name" value="HTH_LACI"/>
    <property type="match status" value="1"/>
</dbReference>
<dbReference type="SUPFAM" id="SSF47413">
    <property type="entry name" value="lambda repressor-like DNA-binding domains"/>
    <property type="match status" value="1"/>
</dbReference>
<evidence type="ECO:0000256" key="3">
    <source>
        <dbReference type="ARBA" id="ARBA00023163"/>
    </source>
</evidence>
<dbReference type="RefSeq" id="WP_243555585.1">
    <property type="nucleotide sequence ID" value="NZ_CP094528.1"/>
</dbReference>
<keyword evidence="3" id="KW-0804">Transcription</keyword>
<name>A0ABY4C1N6_9MICO</name>
<dbReference type="EMBL" id="CP094528">
    <property type="protein sequence ID" value="UOE44056.1"/>
    <property type="molecule type" value="Genomic_DNA"/>
</dbReference>
<dbReference type="InterPro" id="IPR000843">
    <property type="entry name" value="HTH_LacI"/>
</dbReference>
<evidence type="ECO:0000259" key="4">
    <source>
        <dbReference type="PROSITE" id="PS50932"/>
    </source>
</evidence>
<keyword evidence="2" id="KW-0238">DNA-binding</keyword>
<dbReference type="InterPro" id="IPR046335">
    <property type="entry name" value="LacI/GalR-like_sensor"/>
</dbReference>
<feature type="domain" description="HTH lacI-type" evidence="4">
    <location>
        <begin position="16"/>
        <end position="72"/>
    </location>
</feature>
<evidence type="ECO:0000313" key="5">
    <source>
        <dbReference type="EMBL" id="UOE44056.1"/>
    </source>
</evidence>
<dbReference type="PROSITE" id="PS00356">
    <property type="entry name" value="HTH_LACI_1"/>
    <property type="match status" value="1"/>
</dbReference>
<dbReference type="Gene3D" id="1.10.260.40">
    <property type="entry name" value="lambda repressor-like DNA-binding domains"/>
    <property type="match status" value="1"/>
</dbReference>
<dbReference type="PANTHER" id="PTHR30146:SF109">
    <property type="entry name" value="HTH-TYPE TRANSCRIPTIONAL REGULATOR GALS"/>
    <property type="match status" value="1"/>
</dbReference>
<gene>
    <name evidence="5" type="ORF">MTO99_18170</name>
</gene>